<feature type="chain" id="PRO_5041955716" evidence="2">
    <location>
        <begin position="24"/>
        <end position="348"/>
    </location>
</feature>
<proteinExistence type="predicted"/>
<evidence type="ECO:0000256" key="1">
    <source>
        <dbReference type="SAM" id="MobiDB-lite"/>
    </source>
</evidence>
<evidence type="ECO:0000256" key="2">
    <source>
        <dbReference type="SAM" id="SignalP"/>
    </source>
</evidence>
<feature type="signal peptide" evidence="2">
    <location>
        <begin position="1"/>
        <end position="23"/>
    </location>
</feature>
<dbReference type="EMBL" id="JARKIE010000432">
    <property type="protein sequence ID" value="KAJ7640204.1"/>
    <property type="molecule type" value="Genomic_DNA"/>
</dbReference>
<feature type="region of interest" description="Disordered" evidence="1">
    <location>
        <begin position="247"/>
        <end position="273"/>
    </location>
</feature>
<sequence>MSLLLLLPLPLILLGHITPPGGALGMDGPLDDPFPADVPAPSNATSETAGAFEKPIVEARLLYVHVTVEWTERAKPIDVLATSPVEFIPIALSAHEYQDTYIAGVESGPGIQVWWAGSWGGKSGAALVLFNDDWEIITAKLKAALELSKKTRHWFQPMFEACSLDPYEPELTYGTRVRNSEHCTPAEIALVRHLLHQRQLPAPQDELISPLCVGSGHYTTQASKQCTPSDPSPDALLTAWTGASTSASTSKPCGHTGPFPDQQPPTASTSTSDTTNLLLTTMVPVMAMMAQNMASNIPRAPAPTPLVLLIPPHSPMAASSPPPDIEDNLTVFMDAFCARRSLTPSSTM</sequence>
<keyword evidence="4" id="KW-1185">Reference proteome</keyword>
<gene>
    <name evidence="3" type="ORF">B0H17DRAFT_1149057</name>
</gene>
<dbReference type="AlphaFoldDB" id="A0AAD7FVY4"/>
<comment type="caution">
    <text evidence="3">The sequence shown here is derived from an EMBL/GenBank/DDBJ whole genome shotgun (WGS) entry which is preliminary data.</text>
</comment>
<protein>
    <submittedName>
        <fullName evidence="3">Uncharacterized protein</fullName>
    </submittedName>
</protein>
<organism evidence="3 4">
    <name type="scientific">Mycena rosella</name>
    <name type="common">Pink bonnet</name>
    <name type="synonym">Agaricus rosellus</name>
    <dbReference type="NCBI Taxonomy" id="1033263"/>
    <lineage>
        <taxon>Eukaryota</taxon>
        <taxon>Fungi</taxon>
        <taxon>Dikarya</taxon>
        <taxon>Basidiomycota</taxon>
        <taxon>Agaricomycotina</taxon>
        <taxon>Agaricomycetes</taxon>
        <taxon>Agaricomycetidae</taxon>
        <taxon>Agaricales</taxon>
        <taxon>Marasmiineae</taxon>
        <taxon>Mycenaceae</taxon>
        <taxon>Mycena</taxon>
    </lineage>
</organism>
<accession>A0AAD7FVY4</accession>
<keyword evidence="2" id="KW-0732">Signal</keyword>
<evidence type="ECO:0000313" key="4">
    <source>
        <dbReference type="Proteomes" id="UP001221757"/>
    </source>
</evidence>
<reference evidence="3" key="1">
    <citation type="submission" date="2023-03" db="EMBL/GenBank/DDBJ databases">
        <title>Massive genome expansion in bonnet fungi (Mycena s.s.) driven by repeated elements and novel gene families across ecological guilds.</title>
        <authorList>
            <consortium name="Lawrence Berkeley National Laboratory"/>
            <person name="Harder C.B."/>
            <person name="Miyauchi S."/>
            <person name="Viragh M."/>
            <person name="Kuo A."/>
            <person name="Thoen E."/>
            <person name="Andreopoulos B."/>
            <person name="Lu D."/>
            <person name="Skrede I."/>
            <person name="Drula E."/>
            <person name="Henrissat B."/>
            <person name="Morin E."/>
            <person name="Kohler A."/>
            <person name="Barry K."/>
            <person name="LaButti K."/>
            <person name="Morin E."/>
            <person name="Salamov A."/>
            <person name="Lipzen A."/>
            <person name="Mereny Z."/>
            <person name="Hegedus B."/>
            <person name="Baldrian P."/>
            <person name="Stursova M."/>
            <person name="Weitz H."/>
            <person name="Taylor A."/>
            <person name="Grigoriev I.V."/>
            <person name="Nagy L.G."/>
            <person name="Martin F."/>
            <person name="Kauserud H."/>
        </authorList>
    </citation>
    <scope>NUCLEOTIDE SEQUENCE</scope>
    <source>
        <strain evidence="3">CBHHK067</strain>
    </source>
</reference>
<dbReference type="Proteomes" id="UP001221757">
    <property type="component" value="Unassembled WGS sequence"/>
</dbReference>
<name>A0AAD7FVY4_MYCRO</name>
<evidence type="ECO:0000313" key="3">
    <source>
        <dbReference type="EMBL" id="KAJ7640204.1"/>
    </source>
</evidence>